<dbReference type="Gene3D" id="1.20.5.1160">
    <property type="entry name" value="Vasodilator-stimulated phosphoprotein"/>
    <property type="match status" value="1"/>
</dbReference>
<evidence type="ECO:0000256" key="6">
    <source>
        <dbReference type="ARBA" id="ARBA00023036"/>
    </source>
</evidence>
<gene>
    <name evidence="12" type="primary">RvY_11035-1</name>
    <name evidence="12" type="synonym">RvY_11035.1</name>
    <name evidence="12" type="ORF">RvY_11035</name>
</gene>
<dbReference type="SMART" id="SM00461">
    <property type="entry name" value="WH1"/>
    <property type="match status" value="1"/>
</dbReference>
<feature type="compositionally biased region" description="Polar residues" evidence="10">
    <location>
        <begin position="444"/>
        <end position="457"/>
    </location>
</feature>
<evidence type="ECO:0000256" key="10">
    <source>
        <dbReference type="SAM" id="MobiDB-lite"/>
    </source>
</evidence>
<keyword evidence="7" id="KW-0009">Actin-binding</keyword>
<organism evidence="12 13">
    <name type="scientific">Ramazzottius varieornatus</name>
    <name type="common">Water bear</name>
    <name type="synonym">Tardigrade</name>
    <dbReference type="NCBI Taxonomy" id="947166"/>
    <lineage>
        <taxon>Eukaryota</taxon>
        <taxon>Metazoa</taxon>
        <taxon>Ecdysozoa</taxon>
        <taxon>Tardigrada</taxon>
        <taxon>Eutardigrada</taxon>
        <taxon>Parachela</taxon>
        <taxon>Hypsibioidea</taxon>
        <taxon>Ramazzottiidae</taxon>
        <taxon>Ramazzottius</taxon>
    </lineage>
</organism>
<dbReference type="PROSITE" id="PS50229">
    <property type="entry name" value="WH1"/>
    <property type="match status" value="1"/>
</dbReference>
<dbReference type="PANTHER" id="PTHR11202">
    <property type="entry name" value="SPROUTY-RELATED, EVH1 DOMAIN-CONTAINING PROTEIN FAMILY MEMBER"/>
    <property type="match status" value="1"/>
</dbReference>
<keyword evidence="4" id="KW-0963">Cytoplasm</keyword>
<reference evidence="12 13" key="1">
    <citation type="journal article" date="2016" name="Nat. Commun.">
        <title>Extremotolerant tardigrade genome and improved radiotolerance of human cultured cells by tardigrade-unique protein.</title>
        <authorList>
            <person name="Hashimoto T."/>
            <person name="Horikawa D.D."/>
            <person name="Saito Y."/>
            <person name="Kuwahara H."/>
            <person name="Kozuka-Hata H."/>
            <person name="Shin-I T."/>
            <person name="Minakuchi Y."/>
            <person name="Ohishi K."/>
            <person name="Motoyama A."/>
            <person name="Aizu T."/>
            <person name="Enomoto A."/>
            <person name="Kondo K."/>
            <person name="Tanaka S."/>
            <person name="Hara Y."/>
            <person name="Koshikawa S."/>
            <person name="Sagara H."/>
            <person name="Miura T."/>
            <person name="Yokobori S."/>
            <person name="Miyagawa K."/>
            <person name="Suzuki Y."/>
            <person name="Kubo T."/>
            <person name="Oyama M."/>
            <person name="Kohara Y."/>
            <person name="Fujiyama A."/>
            <person name="Arakawa K."/>
            <person name="Katayama T."/>
            <person name="Toyoda A."/>
            <person name="Kunieda T."/>
        </authorList>
    </citation>
    <scope>NUCLEOTIDE SEQUENCE [LARGE SCALE GENOMIC DNA]</scope>
    <source>
        <strain evidence="12 13">YOKOZUNA-1</strain>
    </source>
</reference>
<evidence type="ECO:0000313" key="13">
    <source>
        <dbReference type="Proteomes" id="UP000186922"/>
    </source>
</evidence>
<keyword evidence="6" id="KW-0729">SH3-binding</keyword>
<evidence type="ECO:0000313" key="12">
    <source>
        <dbReference type="EMBL" id="GAV00147.1"/>
    </source>
</evidence>
<evidence type="ECO:0000256" key="7">
    <source>
        <dbReference type="ARBA" id="ARBA00023203"/>
    </source>
</evidence>
<evidence type="ECO:0000256" key="1">
    <source>
        <dbReference type="ARBA" id="ARBA00004245"/>
    </source>
</evidence>
<dbReference type="GO" id="GO:0017124">
    <property type="term" value="F:SH3 domain binding"/>
    <property type="evidence" value="ECO:0007669"/>
    <property type="project" value="UniProtKB-KW"/>
</dbReference>
<dbReference type="OrthoDB" id="31170at2759"/>
<comment type="subcellular location">
    <subcellularLocation>
        <location evidence="2">Cell projection</location>
        <location evidence="2">Lamellipodium</location>
    </subcellularLocation>
    <subcellularLocation>
        <location evidence="1">Cytoplasm</location>
        <location evidence="1">Cytoskeleton</location>
    </subcellularLocation>
</comment>
<feature type="region of interest" description="Disordered" evidence="10">
    <location>
        <begin position="396"/>
        <end position="507"/>
    </location>
</feature>
<dbReference type="Pfam" id="PF08776">
    <property type="entry name" value="VASP_tetra"/>
    <property type="match status" value="1"/>
</dbReference>
<evidence type="ECO:0000256" key="5">
    <source>
        <dbReference type="ARBA" id="ARBA00022553"/>
    </source>
</evidence>
<evidence type="ECO:0000256" key="8">
    <source>
        <dbReference type="ARBA" id="ARBA00023212"/>
    </source>
</evidence>
<feature type="compositionally biased region" description="Low complexity" evidence="10">
    <location>
        <begin position="255"/>
        <end position="291"/>
    </location>
</feature>
<evidence type="ECO:0000259" key="11">
    <source>
        <dbReference type="PROSITE" id="PS50229"/>
    </source>
</evidence>
<evidence type="ECO:0000256" key="2">
    <source>
        <dbReference type="ARBA" id="ARBA00004510"/>
    </source>
</evidence>
<dbReference type="InterPro" id="IPR014885">
    <property type="entry name" value="VASP_tetra"/>
</dbReference>
<feature type="compositionally biased region" description="Basic and acidic residues" evidence="10">
    <location>
        <begin position="199"/>
        <end position="209"/>
    </location>
</feature>
<feature type="domain" description="WH1" evidence="11">
    <location>
        <begin position="12"/>
        <end position="125"/>
    </location>
</feature>
<dbReference type="GO" id="GO:0005856">
    <property type="term" value="C:cytoskeleton"/>
    <property type="evidence" value="ECO:0007669"/>
    <property type="project" value="UniProtKB-SubCell"/>
</dbReference>
<feature type="compositionally biased region" description="Low complexity" evidence="10">
    <location>
        <begin position="400"/>
        <end position="417"/>
    </location>
</feature>
<feature type="compositionally biased region" description="Polar residues" evidence="10">
    <location>
        <begin position="155"/>
        <end position="180"/>
    </location>
</feature>
<dbReference type="CDD" id="cd01207">
    <property type="entry name" value="EVH1_Ena_VASP-like"/>
    <property type="match status" value="1"/>
</dbReference>
<dbReference type="InterPro" id="IPR038023">
    <property type="entry name" value="VASP_sf"/>
</dbReference>
<accession>A0A1D1VES6</accession>
<feature type="compositionally biased region" description="Basic and acidic residues" evidence="10">
    <location>
        <begin position="236"/>
        <end position="250"/>
    </location>
</feature>
<feature type="region of interest" description="Disordered" evidence="10">
    <location>
        <begin position="331"/>
        <end position="380"/>
    </location>
</feature>
<dbReference type="GO" id="GO:0003779">
    <property type="term" value="F:actin binding"/>
    <property type="evidence" value="ECO:0007669"/>
    <property type="project" value="UniProtKB-KW"/>
</dbReference>
<evidence type="ECO:0000256" key="3">
    <source>
        <dbReference type="ARBA" id="ARBA00009785"/>
    </source>
</evidence>
<dbReference type="EMBL" id="BDGG01000006">
    <property type="protein sequence ID" value="GAV00147.1"/>
    <property type="molecule type" value="Genomic_DNA"/>
</dbReference>
<dbReference type="STRING" id="947166.A0A1D1VES6"/>
<comment type="similarity">
    <text evidence="3">Belongs to the Ena/VASP family.</text>
</comment>
<dbReference type="SUPFAM" id="SSF118370">
    <property type="entry name" value="Vasodilator-stimulated phosphoprotein, VASP, tetramerisation domain"/>
    <property type="match status" value="1"/>
</dbReference>
<sequence length="578" mass="61400">MRGENGAVMSGSSGSVEQAIVVAHASVMVYDDVNKKWLPAGSSNGIAKVQIYQHLHNNTFRVVGRKTQDHEVVINCAIPKGLKYHAATPTFHQWRDQRQVYGLNFASAEDALVFASSMAQAVEMLNSSNPSMTSASTSISTPSNGTNTTGSSGSRYETTNLISSTSSRNGPTQMQPQSNTSTAYMQLQSAARPNGHHLLSGEDRLDDAYGGRTTGKFAQNDREEDHYGTQSGSQKEYNRQESWQSRERDSTVYTSSSNGHSSNGLSSASSSSNGRANAVSTTTVQPSSTTTAYNYTSQHRGSADSSHNGPSIASHLSHAASAPLIQEWRAPAAAAPPAAPPLPASSNNAGGPPPPSAVKAPPAPPPPPPLPLNGLNNGNSLANALQNASLRRTSLKDNVSTGSNGSTGSQNSHNGNNLISEMQATLARRKAKQGRNGLDEDTFETSVSPSKLASTTAGEKKTWGEANRNLSSTKLPLTNTTTTTTATTTTTQQQNGAGPESPKLPRKTLSFSNATEQDVVSRANSQVNAETSLDSAVTCSNKELERFKQEIMAEVRKELNQMKLDLIEVIRQELSGRR</sequence>
<evidence type="ECO:0000256" key="9">
    <source>
        <dbReference type="ARBA" id="ARBA00023273"/>
    </source>
</evidence>
<proteinExistence type="inferred from homology"/>
<name>A0A1D1VES6_RAMVA</name>
<feature type="compositionally biased region" description="Polar residues" evidence="10">
    <location>
        <begin position="468"/>
        <end position="477"/>
    </location>
</feature>
<feature type="compositionally biased region" description="Low complexity" evidence="10">
    <location>
        <begin position="478"/>
        <end position="498"/>
    </location>
</feature>
<dbReference type="GO" id="GO:0030027">
    <property type="term" value="C:lamellipodium"/>
    <property type="evidence" value="ECO:0007669"/>
    <property type="project" value="UniProtKB-SubCell"/>
</dbReference>
<dbReference type="FunFam" id="2.30.29.30:FF:000047">
    <property type="entry name" value="vasodilator-stimulated phosphoprotein isoform X2"/>
    <property type="match status" value="1"/>
</dbReference>
<keyword evidence="9" id="KW-0966">Cell projection</keyword>
<dbReference type="GO" id="GO:0005829">
    <property type="term" value="C:cytosol"/>
    <property type="evidence" value="ECO:0007669"/>
    <property type="project" value="UniProtKB-ARBA"/>
</dbReference>
<dbReference type="InterPro" id="IPR000697">
    <property type="entry name" value="WH1/EVH1_dom"/>
</dbReference>
<dbReference type="AlphaFoldDB" id="A0A1D1VES6"/>
<evidence type="ECO:0000256" key="4">
    <source>
        <dbReference type="ARBA" id="ARBA00022490"/>
    </source>
</evidence>
<dbReference type="Proteomes" id="UP000186922">
    <property type="component" value="Unassembled WGS sequence"/>
</dbReference>
<comment type="caution">
    <text evidence="12">The sequence shown here is derived from an EMBL/GenBank/DDBJ whole genome shotgun (WGS) entry which is preliminary data.</text>
</comment>
<protein>
    <recommendedName>
        <fullName evidence="11">WH1 domain-containing protein</fullName>
    </recommendedName>
</protein>
<dbReference type="InterPro" id="IPR011993">
    <property type="entry name" value="PH-like_dom_sf"/>
</dbReference>
<dbReference type="Gene3D" id="2.30.29.30">
    <property type="entry name" value="Pleckstrin-homology domain (PH domain)/Phosphotyrosine-binding domain (PTB)"/>
    <property type="match status" value="1"/>
</dbReference>
<keyword evidence="5" id="KW-0597">Phosphoprotein</keyword>
<feature type="compositionally biased region" description="Polar residues" evidence="10">
    <location>
        <begin position="292"/>
        <end position="309"/>
    </location>
</feature>
<feature type="region of interest" description="Disordered" evidence="10">
    <location>
        <begin position="128"/>
        <end position="180"/>
    </location>
</feature>
<dbReference type="PANTHER" id="PTHR11202:SF22">
    <property type="entry name" value="PROTEIN ENABLED"/>
    <property type="match status" value="1"/>
</dbReference>
<feature type="compositionally biased region" description="Pro residues" evidence="10">
    <location>
        <begin position="351"/>
        <end position="371"/>
    </location>
</feature>
<feature type="compositionally biased region" description="Low complexity" evidence="10">
    <location>
        <begin position="128"/>
        <end position="154"/>
    </location>
</feature>
<keyword evidence="8" id="KW-0206">Cytoskeleton</keyword>
<dbReference type="SUPFAM" id="SSF50729">
    <property type="entry name" value="PH domain-like"/>
    <property type="match status" value="1"/>
</dbReference>
<keyword evidence="13" id="KW-1185">Reference proteome</keyword>
<dbReference type="GO" id="GO:0030054">
    <property type="term" value="C:cell junction"/>
    <property type="evidence" value="ECO:0007669"/>
    <property type="project" value="UniProtKB-ARBA"/>
</dbReference>
<dbReference type="Pfam" id="PF00568">
    <property type="entry name" value="WH1"/>
    <property type="match status" value="1"/>
</dbReference>
<feature type="region of interest" description="Disordered" evidence="10">
    <location>
        <begin position="194"/>
        <end position="314"/>
    </location>
</feature>